<dbReference type="PANTHER" id="PTHR45675:SF125">
    <property type="entry name" value="MYB DNA-BINDING DOMAIN SUPERFAMILY PROTEIN-RELATED"/>
    <property type="match status" value="1"/>
</dbReference>
<dbReference type="SUPFAM" id="SSF46689">
    <property type="entry name" value="Homeodomain-like"/>
    <property type="match status" value="1"/>
</dbReference>
<evidence type="ECO:0000256" key="1">
    <source>
        <dbReference type="ARBA" id="ARBA00004123"/>
    </source>
</evidence>
<evidence type="ECO:0000256" key="4">
    <source>
        <dbReference type="ARBA" id="ARBA00023125"/>
    </source>
</evidence>
<name>A0A833R6E5_9POAL</name>
<keyword evidence="5" id="KW-0804">Transcription</keyword>
<comment type="subcellular location">
    <subcellularLocation>
        <location evidence="1">Nucleus</location>
    </subcellularLocation>
</comment>
<dbReference type="PANTHER" id="PTHR45675">
    <property type="entry name" value="MYB TRANSCRIPTION FACTOR-RELATED-RELATED"/>
    <property type="match status" value="1"/>
</dbReference>
<evidence type="ECO:0000256" key="7">
    <source>
        <dbReference type="ARBA" id="ARBA00057804"/>
    </source>
</evidence>
<dbReference type="Pfam" id="PF00249">
    <property type="entry name" value="Myb_DNA-binding"/>
    <property type="match status" value="2"/>
</dbReference>
<organism evidence="11 12">
    <name type="scientific">Carex littledalei</name>
    <dbReference type="NCBI Taxonomy" id="544730"/>
    <lineage>
        <taxon>Eukaryota</taxon>
        <taxon>Viridiplantae</taxon>
        <taxon>Streptophyta</taxon>
        <taxon>Embryophyta</taxon>
        <taxon>Tracheophyta</taxon>
        <taxon>Spermatophyta</taxon>
        <taxon>Magnoliopsida</taxon>
        <taxon>Liliopsida</taxon>
        <taxon>Poales</taxon>
        <taxon>Cyperaceae</taxon>
        <taxon>Cyperoideae</taxon>
        <taxon>Cariceae</taxon>
        <taxon>Carex</taxon>
        <taxon>Carex subgen. Euthyceras</taxon>
    </lineage>
</organism>
<dbReference type="InterPro" id="IPR001005">
    <property type="entry name" value="SANT/Myb"/>
</dbReference>
<evidence type="ECO:0000259" key="10">
    <source>
        <dbReference type="PROSITE" id="PS51294"/>
    </source>
</evidence>
<dbReference type="InterPro" id="IPR017930">
    <property type="entry name" value="Myb_dom"/>
</dbReference>
<evidence type="ECO:0000256" key="2">
    <source>
        <dbReference type="ARBA" id="ARBA00022737"/>
    </source>
</evidence>
<feature type="domain" description="Myb-like" evidence="9">
    <location>
        <begin position="58"/>
        <end position="108"/>
    </location>
</feature>
<evidence type="ECO:0000259" key="9">
    <source>
        <dbReference type="PROSITE" id="PS50090"/>
    </source>
</evidence>
<feature type="compositionally biased region" description="Polar residues" evidence="8">
    <location>
        <begin position="140"/>
        <end position="149"/>
    </location>
</feature>
<accession>A0A833R6E5</accession>
<keyword evidence="12" id="KW-1185">Reference proteome</keyword>
<dbReference type="FunFam" id="1.10.10.60:FF:000259">
    <property type="entry name" value="MYB transcription factor"/>
    <property type="match status" value="1"/>
</dbReference>
<dbReference type="GO" id="GO:0003700">
    <property type="term" value="F:DNA-binding transcription factor activity"/>
    <property type="evidence" value="ECO:0007669"/>
    <property type="project" value="InterPro"/>
</dbReference>
<evidence type="ECO:0000256" key="3">
    <source>
        <dbReference type="ARBA" id="ARBA00023015"/>
    </source>
</evidence>
<feature type="domain" description="Myb-like" evidence="9">
    <location>
        <begin position="5"/>
        <end position="57"/>
    </location>
</feature>
<proteinExistence type="predicted"/>
<reference evidence="11" key="1">
    <citation type="submission" date="2020-01" db="EMBL/GenBank/DDBJ databases">
        <title>Genome sequence of Kobresia littledalei, the first chromosome-level genome in the family Cyperaceae.</title>
        <authorList>
            <person name="Qu G."/>
        </authorList>
    </citation>
    <scope>NUCLEOTIDE SEQUENCE</scope>
    <source>
        <strain evidence="11">C.B.Clarke</strain>
        <tissue evidence="11">Leaf</tissue>
    </source>
</reference>
<evidence type="ECO:0000313" key="12">
    <source>
        <dbReference type="Proteomes" id="UP000623129"/>
    </source>
</evidence>
<comment type="caution">
    <text evidence="11">The sequence shown here is derived from an EMBL/GenBank/DDBJ whole genome shotgun (WGS) entry which is preliminary data.</text>
</comment>
<dbReference type="GO" id="GO:0005634">
    <property type="term" value="C:nucleus"/>
    <property type="evidence" value="ECO:0007669"/>
    <property type="project" value="UniProtKB-SubCell"/>
</dbReference>
<protein>
    <submittedName>
        <fullName evidence="11">Myb-related protein MYBAS1-like protein</fullName>
    </submittedName>
</protein>
<dbReference type="AlphaFoldDB" id="A0A833R6E5"/>
<dbReference type="Gene3D" id="1.10.10.60">
    <property type="entry name" value="Homeodomain-like"/>
    <property type="match status" value="2"/>
</dbReference>
<feature type="region of interest" description="Disordered" evidence="8">
    <location>
        <begin position="109"/>
        <end position="159"/>
    </location>
</feature>
<keyword evidence="2" id="KW-0677">Repeat</keyword>
<gene>
    <name evidence="11" type="ORF">FCM35_KLT01714</name>
</gene>
<evidence type="ECO:0000313" key="11">
    <source>
        <dbReference type="EMBL" id="KAF3334023.1"/>
    </source>
</evidence>
<feature type="domain" description="HTH myb-type" evidence="10">
    <location>
        <begin position="5"/>
        <end position="57"/>
    </location>
</feature>
<comment type="function">
    <text evidence="7">Transcription factor.</text>
</comment>
<evidence type="ECO:0000256" key="5">
    <source>
        <dbReference type="ARBA" id="ARBA00023163"/>
    </source>
</evidence>
<dbReference type="Proteomes" id="UP000623129">
    <property type="component" value="Unassembled WGS sequence"/>
</dbReference>
<feature type="compositionally biased region" description="Low complexity" evidence="8">
    <location>
        <begin position="119"/>
        <end position="139"/>
    </location>
</feature>
<evidence type="ECO:0000256" key="6">
    <source>
        <dbReference type="ARBA" id="ARBA00023242"/>
    </source>
</evidence>
<dbReference type="EMBL" id="SWLB01000010">
    <property type="protein sequence ID" value="KAF3334023.1"/>
    <property type="molecule type" value="Genomic_DNA"/>
</dbReference>
<keyword evidence="4" id="KW-0238">DNA-binding</keyword>
<dbReference type="PROSITE" id="PS50090">
    <property type="entry name" value="MYB_LIKE"/>
    <property type="match status" value="2"/>
</dbReference>
<dbReference type="FunFam" id="1.10.10.60:FF:000011">
    <property type="entry name" value="Myb transcription factor"/>
    <property type="match status" value="1"/>
</dbReference>
<dbReference type="OrthoDB" id="2143914at2759"/>
<dbReference type="InterPro" id="IPR044676">
    <property type="entry name" value="EOBI/EOBII-like_plant"/>
</dbReference>
<keyword evidence="6" id="KW-0539">Nucleus</keyword>
<keyword evidence="3" id="KW-0805">Transcription regulation</keyword>
<dbReference type="CDD" id="cd00167">
    <property type="entry name" value="SANT"/>
    <property type="match status" value="2"/>
</dbReference>
<dbReference type="GO" id="GO:0043565">
    <property type="term" value="F:sequence-specific DNA binding"/>
    <property type="evidence" value="ECO:0007669"/>
    <property type="project" value="InterPro"/>
</dbReference>
<dbReference type="InterPro" id="IPR009057">
    <property type="entry name" value="Homeodomain-like_sf"/>
</dbReference>
<evidence type="ECO:0000256" key="8">
    <source>
        <dbReference type="SAM" id="MobiDB-lite"/>
    </source>
</evidence>
<dbReference type="SMART" id="SM00717">
    <property type="entry name" value="SANT"/>
    <property type="match status" value="2"/>
</dbReference>
<feature type="domain" description="HTH myb-type" evidence="10">
    <location>
        <begin position="58"/>
        <end position="112"/>
    </location>
</feature>
<sequence>MVAEKGEVRKGPWSEQEDLQLVWFVRLFGERRWDFLAKVSGLNRTGKSCRLRWVNYLHPGLRRGRMTAQEEQLVLDLHAKWGNRWSRIARKLPGRTDNEIKNYWRTHMRKKAQEEKKGSAASVSPSSPSFSSTVTTTTSNNNEEQSSEIGPNENENEEAMDGYNSVDQFWNEIAASETATELGFDEYKEIGCYPNLSCDPITTPYSPAWEYNPEPLWRIDDEEFSEMIVPDLAHS</sequence>
<dbReference type="PROSITE" id="PS51294">
    <property type="entry name" value="HTH_MYB"/>
    <property type="match status" value="2"/>
</dbReference>